<keyword evidence="2" id="KW-1185">Reference proteome</keyword>
<reference evidence="1 2" key="1">
    <citation type="submission" date="2021-06" db="EMBL/GenBank/DDBJ databases">
        <title>Caerostris darwini draft genome.</title>
        <authorList>
            <person name="Kono N."/>
            <person name="Arakawa K."/>
        </authorList>
    </citation>
    <scope>NUCLEOTIDE SEQUENCE [LARGE SCALE GENOMIC DNA]</scope>
</reference>
<comment type="caution">
    <text evidence="1">The sequence shown here is derived from an EMBL/GenBank/DDBJ whole genome shotgun (WGS) entry which is preliminary data.</text>
</comment>
<evidence type="ECO:0000313" key="2">
    <source>
        <dbReference type="Proteomes" id="UP001054837"/>
    </source>
</evidence>
<dbReference type="EMBL" id="BPLQ01009926">
    <property type="protein sequence ID" value="GIY47422.1"/>
    <property type="molecule type" value="Genomic_DNA"/>
</dbReference>
<gene>
    <name evidence="1" type="ORF">CDAR_177281</name>
</gene>
<dbReference type="Proteomes" id="UP001054837">
    <property type="component" value="Unassembled WGS sequence"/>
</dbReference>
<evidence type="ECO:0000313" key="1">
    <source>
        <dbReference type="EMBL" id="GIY47422.1"/>
    </source>
</evidence>
<protein>
    <submittedName>
        <fullName evidence="1">Uncharacterized protein</fullName>
    </submittedName>
</protein>
<dbReference type="AlphaFoldDB" id="A0AAV4TQ38"/>
<proteinExistence type="predicted"/>
<name>A0AAV4TQ38_9ARAC</name>
<accession>A0AAV4TQ38</accession>
<sequence>MLSSPAVHSAQGSVVITEDEPLLRAITPSSSDCFMATLMSDNGSGIVALTPLEEIEETDHLLRGQILLFLKVSFYSYWGCTYIFSSLSERLLRFSEYVKINSPISKISVPYSAIPFICHVPLLKNSSKDLDHPSDKKTIIIVF</sequence>
<organism evidence="1 2">
    <name type="scientific">Caerostris darwini</name>
    <dbReference type="NCBI Taxonomy" id="1538125"/>
    <lineage>
        <taxon>Eukaryota</taxon>
        <taxon>Metazoa</taxon>
        <taxon>Ecdysozoa</taxon>
        <taxon>Arthropoda</taxon>
        <taxon>Chelicerata</taxon>
        <taxon>Arachnida</taxon>
        <taxon>Araneae</taxon>
        <taxon>Araneomorphae</taxon>
        <taxon>Entelegynae</taxon>
        <taxon>Araneoidea</taxon>
        <taxon>Araneidae</taxon>
        <taxon>Caerostris</taxon>
    </lineage>
</organism>